<evidence type="ECO:0000313" key="4">
    <source>
        <dbReference type="Proteomes" id="UP000436088"/>
    </source>
</evidence>
<dbReference type="PANTHER" id="PTHR12354">
    <property type="entry name" value="INTERFERON-RELATED DEVELOPMENTAL REGULATOR"/>
    <property type="match status" value="1"/>
</dbReference>
<feature type="domain" description="Interferon-related developmental regulator N-terminal" evidence="2">
    <location>
        <begin position="27"/>
        <end position="259"/>
    </location>
</feature>
<dbReference type="Proteomes" id="UP000436088">
    <property type="component" value="Unassembled WGS sequence"/>
</dbReference>
<sequence length="395" mass="45133">MLLKQHKKSFYRSSGRDILRNNNDNGDFDDSWNQSKTITNYFFELSEKRQPVREKALSKISNALVCDIELDFVEEKKSRGVEEIKNAINMIGLMTMITESLDKSHEIYEDVLSLVSQGLQSKVDITKVLECLAVVTFFGANNSYETEQAMQLLWEFILPPACASSKKKEHSPTLLSAAISAWSFLLTSIDGWRLSYKIWKGAISCLSNLLDNEDETVCAAAHEALTLIFETNCLEKFSTGSDDSGKLSAVVISIQNCQNYCDEIIGGWNPKLSTWSQIIQMKFIKQFLGEDGFVKHMTKNRNFHDIFEFSPETKSTCTNMLHVFEREEVQVRFYCDSNPIQEDCSLLPFISKKNKKVQKRFDMSSNSPLTKAKTVLLKKKRAIREAQKDFFIAMD</sequence>
<dbReference type="Pfam" id="PF05004">
    <property type="entry name" value="IFRD"/>
    <property type="match status" value="1"/>
</dbReference>
<organism evidence="3 4">
    <name type="scientific">Hibiscus syriacus</name>
    <name type="common">Rose of Sharon</name>
    <dbReference type="NCBI Taxonomy" id="106335"/>
    <lineage>
        <taxon>Eukaryota</taxon>
        <taxon>Viridiplantae</taxon>
        <taxon>Streptophyta</taxon>
        <taxon>Embryophyta</taxon>
        <taxon>Tracheophyta</taxon>
        <taxon>Spermatophyta</taxon>
        <taxon>Magnoliopsida</taxon>
        <taxon>eudicotyledons</taxon>
        <taxon>Gunneridae</taxon>
        <taxon>Pentapetalae</taxon>
        <taxon>rosids</taxon>
        <taxon>malvids</taxon>
        <taxon>Malvales</taxon>
        <taxon>Malvaceae</taxon>
        <taxon>Malvoideae</taxon>
        <taxon>Hibiscus</taxon>
    </lineage>
</organism>
<comment type="caution">
    <text evidence="3">The sequence shown here is derived from an EMBL/GenBank/DDBJ whole genome shotgun (WGS) entry which is preliminary data.</text>
</comment>
<evidence type="ECO:0000313" key="3">
    <source>
        <dbReference type="EMBL" id="KAE8698007.1"/>
    </source>
</evidence>
<gene>
    <name evidence="3" type="ORF">F3Y22_tig00110607pilonHSYRG00289</name>
</gene>
<proteinExistence type="inferred from homology"/>
<dbReference type="SUPFAM" id="SSF48371">
    <property type="entry name" value="ARM repeat"/>
    <property type="match status" value="1"/>
</dbReference>
<protein>
    <recommendedName>
        <fullName evidence="2">Interferon-related developmental regulator N-terminal domain-containing protein</fullName>
    </recommendedName>
</protein>
<reference evidence="3" key="1">
    <citation type="submission" date="2019-09" db="EMBL/GenBank/DDBJ databases">
        <title>Draft genome information of white flower Hibiscus syriacus.</title>
        <authorList>
            <person name="Kim Y.-M."/>
        </authorList>
    </citation>
    <scope>NUCLEOTIDE SEQUENCE [LARGE SCALE GENOMIC DNA]</scope>
    <source>
        <strain evidence="3">YM2019G1</strain>
    </source>
</reference>
<dbReference type="InterPro" id="IPR016024">
    <property type="entry name" value="ARM-type_fold"/>
</dbReference>
<comment type="similarity">
    <text evidence="1">Belongs to the IFRD family.</text>
</comment>
<dbReference type="EMBL" id="VEPZ02001048">
    <property type="protein sequence ID" value="KAE8698007.1"/>
    <property type="molecule type" value="Genomic_DNA"/>
</dbReference>
<dbReference type="InterPro" id="IPR039777">
    <property type="entry name" value="IFRD"/>
</dbReference>
<evidence type="ECO:0000256" key="1">
    <source>
        <dbReference type="ARBA" id="ARBA00008828"/>
    </source>
</evidence>
<name>A0A6A3A2Y8_HIBSY</name>
<dbReference type="PANTHER" id="PTHR12354:SF13">
    <property type="entry name" value="DEVELOPMENTAL REGULATOR FAMILY PROTEIN _ IFRD FAMILY PROTEIN, PUTATIVE-RELATED"/>
    <property type="match status" value="1"/>
</dbReference>
<dbReference type="AlphaFoldDB" id="A0A6A3A2Y8"/>
<accession>A0A6A3A2Y8</accession>
<evidence type="ECO:0000259" key="2">
    <source>
        <dbReference type="Pfam" id="PF05004"/>
    </source>
</evidence>
<dbReference type="InterPro" id="IPR007701">
    <property type="entry name" value="Interferon-rel_develop_reg_N"/>
</dbReference>
<keyword evidence="4" id="KW-1185">Reference proteome</keyword>